<organism evidence="1">
    <name type="scientific">Spodoptera frugiperda</name>
    <name type="common">Fall armyworm</name>
    <dbReference type="NCBI Taxonomy" id="7108"/>
    <lineage>
        <taxon>Eukaryota</taxon>
        <taxon>Metazoa</taxon>
        <taxon>Ecdysozoa</taxon>
        <taxon>Arthropoda</taxon>
        <taxon>Hexapoda</taxon>
        <taxon>Insecta</taxon>
        <taxon>Pterygota</taxon>
        <taxon>Neoptera</taxon>
        <taxon>Endopterygota</taxon>
        <taxon>Lepidoptera</taxon>
        <taxon>Glossata</taxon>
        <taxon>Ditrysia</taxon>
        <taxon>Noctuoidea</taxon>
        <taxon>Noctuidae</taxon>
        <taxon>Amphipyrinae</taxon>
        <taxon>Spodoptera</taxon>
    </lineage>
</organism>
<dbReference type="EMBL" id="ODYU01011172">
    <property type="protein sequence ID" value="SOQ56751.1"/>
    <property type="molecule type" value="Genomic_DNA"/>
</dbReference>
<accession>A0A2H1WUK9</accession>
<dbReference type="AlphaFoldDB" id="A0A2H1WUK9"/>
<sequence>MFVNAPTIQEKILMWDNVFKTENITLLYTTLQLAAYVGSHKSNIKISLRREMNCPANSYYEHYCQPVSGHVTIQTDFCTTFGWLAGVYAYYEPYFDVSILMLVVKLRLSKQFNKSALLAA</sequence>
<protein>
    <submittedName>
        <fullName evidence="1">SFRICE_029297</fullName>
    </submittedName>
</protein>
<name>A0A2H1WUK9_SPOFR</name>
<gene>
    <name evidence="1" type="ORF">SFRICE_029297</name>
</gene>
<evidence type="ECO:0000313" key="1">
    <source>
        <dbReference type="EMBL" id="SOQ56751.1"/>
    </source>
</evidence>
<reference evidence="1" key="1">
    <citation type="submission" date="2016-07" db="EMBL/GenBank/DDBJ databases">
        <authorList>
            <person name="Bretaudeau A."/>
        </authorList>
    </citation>
    <scope>NUCLEOTIDE SEQUENCE</scope>
    <source>
        <strain evidence="1">Rice</strain>
        <tissue evidence="1">Whole body</tissue>
    </source>
</reference>
<proteinExistence type="predicted"/>